<evidence type="ECO:0000313" key="9">
    <source>
        <dbReference type="Proteomes" id="UP000002620"/>
    </source>
</evidence>
<accession>C9R9I2</accession>
<evidence type="ECO:0000256" key="2">
    <source>
        <dbReference type="ARBA" id="ARBA00022485"/>
    </source>
</evidence>
<dbReference type="Pfam" id="PF04055">
    <property type="entry name" value="Radical_SAM"/>
    <property type="match status" value="1"/>
</dbReference>
<dbReference type="PANTHER" id="PTHR11228">
    <property type="entry name" value="RADICAL SAM DOMAIN PROTEIN"/>
    <property type="match status" value="1"/>
</dbReference>
<keyword evidence="9" id="KW-1185">Reference proteome</keyword>
<comment type="cofactor">
    <cofactor evidence="1">
        <name>[4Fe-4S] cluster</name>
        <dbReference type="ChEBI" id="CHEBI:49883"/>
    </cofactor>
</comment>
<dbReference type="InterPro" id="IPR007197">
    <property type="entry name" value="rSAM"/>
</dbReference>
<dbReference type="HOGENOM" id="CLU_009273_4_1_9"/>
<dbReference type="AlphaFoldDB" id="C9R9I2"/>
<dbReference type="Proteomes" id="UP000002620">
    <property type="component" value="Chromosome"/>
</dbReference>
<dbReference type="NCBIfam" id="TIGR04085">
    <property type="entry name" value="rSAM_more_4Fe4S"/>
    <property type="match status" value="1"/>
</dbReference>
<gene>
    <name evidence="8" type="ordered locus">Adeg_1880</name>
</gene>
<evidence type="ECO:0000313" key="8">
    <source>
        <dbReference type="EMBL" id="ACX52961.1"/>
    </source>
</evidence>
<dbReference type="RefSeq" id="WP_015739838.1">
    <property type="nucleotide sequence ID" value="NC_013385.1"/>
</dbReference>
<dbReference type="GO" id="GO:0046872">
    <property type="term" value="F:metal ion binding"/>
    <property type="evidence" value="ECO:0007669"/>
    <property type="project" value="UniProtKB-KW"/>
</dbReference>
<dbReference type="PIRSF" id="PIRSF037420">
    <property type="entry name" value="PQQ_syn_pqqE"/>
    <property type="match status" value="1"/>
</dbReference>
<dbReference type="InterPro" id="IPR023885">
    <property type="entry name" value="4Fe4S-binding_SPASM_dom"/>
</dbReference>
<dbReference type="SFLD" id="SFLDS00029">
    <property type="entry name" value="Radical_SAM"/>
    <property type="match status" value="1"/>
</dbReference>
<feature type="domain" description="Radical SAM core" evidence="7">
    <location>
        <begin position="14"/>
        <end position="224"/>
    </location>
</feature>
<dbReference type="InterPro" id="IPR050377">
    <property type="entry name" value="Radical_SAM_PqqE_MftC-like"/>
</dbReference>
<dbReference type="GO" id="GO:0051539">
    <property type="term" value="F:4 iron, 4 sulfur cluster binding"/>
    <property type="evidence" value="ECO:0007669"/>
    <property type="project" value="UniProtKB-KW"/>
</dbReference>
<evidence type="ECO:0000256" key="3">
    <source>
        <dbReference type="ARBA" id="ARBA00022691"/>
    </source>
</evidence>
<dbReference type="PROSITE" id="PS51918">
    <property type="entry name" value="RADICAL_SAM"/>
    <property type="match status" value="1"/>
</dbReference>
<dbReference type="STRING" id="429009.Adeg_1880"/>
<keyword evidence="3" id="KW-0949">S-adenosyl-L-methionine</keyword>
<dbReference type="InterPro" id="IPR017200">
    <property type="entry name" value="PqqE-like"/>
</dbReference>
<name>C9R9I2_AMMDK</name>
<dbReference type="InterPro" id="IPR013785">
    <property type="entry name" value="Aldolase_TIM"/>
</dbReference>
<dbReference type="EMBL" id="CP001785">
    <property type="protein sequence ID" value="ACX52961.1"/>
    <property type="molecule type" value="Genomic_DNA"/>
</dbReference>
<dbReference type="eggNOG" id="COG0535">
    <property type="taxonomic scope" value="Bacteria"/>
</dbReference>
<dbReference type="Pfam" id="PF13186">
    <property type="entry name" value="SPASM"/>
    <property type="match status" value="1"/>
</dbReference>
<dbReference type="InterPro" id="IPR006638">
    <property type="entry name" value="Elp3/MiaA/NifB-like_rSAM"/>
</dbReference>
<dbReference type="SFLD" id="SFLDG01067">
    <property type="entry name" value="SPASM/twitch_domain_containing"/>
    <property type="match status" value="1"/>
</dbReference>
<dbReference type="InterPro" id="IPR058240">
    <property type="entry name" value="rSAM_sf"/>
</dbReference>
<dbReference type="SFLD" id="SFLDG01386">
    <property type="entry name" value="main_SPASM_domain-containing"/>
    <property type="match status" value="1"/>
</dbReference>
<dbReference type="Gene3D" id="3.20.20.70">
    <property type="entry name" value="Aldolase class I"/>
    <property type="match status" value="1"/>
</dbReference>
<dbReference type="KEGG" id="adg:Adeg_1880"/>
<evidence type="ECO:0000256" key="5">
    <source>
        <dbReference type="ARBA" id="ARBA00023004"/>
    </source>
</evidence>
<dbReference type="SMART" id="SM00729">
    <property type="entry name" value="Elp3"/>
    <property type="match status" value="1"/>
</dbReference>
<dbReference type="OrthoDB" id="2110487at2"/>
<evidence type="ECO:0000259" key="7">
    <source>
        <dbReference type="PROSITE" id="PS51918"/>
    </source>
</evidence>
<dbReference type="CDD" id="cd01335">
    <property type="entry name" value="Radical_SAM"/>
    <property type="match status" value="1"/>
</dbReference>
<dbReference type="SUPFAM" id="SSF102114">
    <property type="entry name" value="Radical SAM enzymes"/>
    <property type="match status" value="1"/>
</dbReference>
<sequence>MVDEEDEDNTTARWQTPDSLIWLITSRCNLSCRACYVAKRFASEPELDTTTAERMLEEALDMGVEYVGFTGGEALLRPDIFQLMARSRARGVRTTVVTNGLACTEEVAARLSALGVEVYLSVDGVKAETHEMVRGRGTWEKVQAAAARLRRAGVKFYLVMALGTYNAAEASAFPHLASSWGARAAIYLPVMPAGKARQDMALTSPTLCRVVREVEREAERLRFPVWLWCLPFAGLIVRSPYVYYYSCRACTELDVGPTGEVLLCDVLDVRLGNVREGLARVWAKQAKHPLVRALAEPQLSSPCLDCPVKEECAGGCFARAYLMKGDLLAPDPLCPRVAASQVLERRGKDFGGDQAEVGA</sequence>
<evidence type="ECO:0000256" key="1">
    <source>
        <dbReference type="ARBA" id="ARBA00001966"/>
    </source>
</evidence>
<protein>
    <submittedName>
        <fullName evidence="8">Radical SAM domain protein</fullName>
    </submittedName>
</protein>
<keyword evidence="4" id="KW-0479">Metal-binding</keyword>
<dbReference type="GO" id="GO:0003824">
    <property type="term" value="F:catalytic activity"/>
    <property type="evidence" value="ECO:0007669"/>
    <property type="project" value="InterPro"/>
</dbReference>
<evidence type="ECO:0000256" key="4">
    <source>
        <dbReference type="ARBA" id="ARBA00022723"/>
    </source>
</evidence>
<keyword evidence="2" id="KW-0004">4Fe-4S</keyword>
<keyword evidence="5" id="KW-0408">Iron</keyword>
<keyword evidence="6" id="KW-0411">Iron-sulfur</keyword>
<proteinExistence type="predicted"/>
<reference evidence="8 9" key="1">
    <citation type="submission" date="2009-10" db="EMBL/GenBank/DDBJ databases">
        <title>Complete sequence of chromosome of Ammonifex degensii KC4.</title>
        <authorList>
            <consortium name="US DOE Joint Genome Institute"/>
            <person name="Kerfeld C."/>
            <person name="Goodner B."/>
            <person name="Huber H."/>
            <person name="Stetter K."/>
            <person name="Lucas S."/>
            <person name="Copeland A."/>
            <person name="Lapidus A."/>
            <person name="Glavina del Rio T."/>
            <person name="Dalin E."/>
            <person name="Tice H."/>
            <person name="Bruce D."/>
            <person name="Goodwin L."/>
            <person name="Pitluck S."/>
            <person name="Saunders E."/>
            <person name="Brettin T."/>
            <person name="Detter J.C."/>
            <person name="Han C."/>
            <person name="Larimer F."/>
            <person name="Land M."/>
            <person name="Hauser L."/>
            <person name="Kyrpides N."/>
            <person name="Ovchinnikova G."/>
            <person name="Richardson P."/>
        </authorList>
    </citation>
    <scope>NUCLEOTIDE SEQUENCE [LARGE SCALE GENOMIC DNA]</scope>
    <source>
        <strain evidence="9">DSM 10501 / KC4</strain>
    </source>
</reference>
<organism evidence="8 9">
    <name type="scientific">Ammonifex degensii (strain DSM 10501 / KC4)</name>
    <dbReference type="NCBI Taxonomy" id="429009"/>
    <lineage>
        <taxon>Bacteria</taxon>
        <taxon>Bacillati</taxon>
        <taxon>Bacillota</taxon>
        <taxon>Clostridia</taxon>
        <taxon>Thermoanaerobacterales</taxon>
        <taxon>Thermoanaerobacteraceae</taxon>
        <taxon>Ammonifex</taxon>
    </lineage>
</organism>
<dbReference type="PANTHER" id="PTHR11228:SF7">
    <property type="entry name" value="PQQA PEPTIDE CYCLASE"/>
    <property type="match status" value="1"/>
</dbReference>
<evidence type="ECO:0000256" key="6">
    <source>
        <dbReference type="ARBA" id="ARBA00023014"/>
    </source>
</evidence>